<dbReference type="Proteomes" id="UP000186817">
    <property type="component" value="Unassembled WGS sequence"/>
</dbReference>
<dbReference type="InterPro" id="IPR036770">
    <property type="entry name" value="Ankyrin_rpt-contain_sf"/>
</dbReference>
<dbReference type="PROSITE" id="PS01229">
    <property type="entry name" value="COF_2"/>
    <property type="match status" value="1"/>
</dbReference>
<proteinExistence type="predicted"/>
<comment type="caution">
    <text evidence="3">The sequence shown here is derived from an EMBL/GenBank/DDBJ whole genome shotgun (WGS) entry which is preliminary data.</text>
</comment>
<dbReference type="Gene3D" id="1.25.40.20">
    <property type="entry name" value="Ankyrin repeat-containing domain"/>
    <property type="match status" value="3"/>
</dbReference>
<organism evidence="3 4">
    <name type="scientific">Symbiodinium microadriaticum</name>
    <name type="common">Dinoflagellate</name>
    <name type="synonym">Zooxanthella microadriatica</name>
    <dbReference type="NCBI Taxonomy" id="2951"/>
    <lineage>
        <taxon>Eukaryota</taxon>
        <taxon>Sar</taxon>
        <taxon>Alveolata</taxon>
        <taxon>Dinophyceae</taxon>
        <taxon>Suessiales</taxon>
        <taxon>Symbiodiniaceae</taxon>
        <taxon>Symbiodinium</taxon>
    </lineage>
</organism>
<dbReference type="SUPFAM" id="SSF56784">
    <property type="entry name" value="HAD-like"/>
    <property type="match status" value="1"/>
</dbReference>
<dbReference type="Pfam" id="PF13637">
    <property type="entry name" value="Ank_4"/>
    <property type="match status" value="1"/>
</dbReference>
<gene>
    <name evidence="3" type="primary">yitU</name>
    <name evidence="3" type="ORF">AK812_SmicGene35159</name>
</gene>
<dbReference type="PROSITE" id="PS50088">
    <property type="entry name" value="ANK_REPEAT"/>
    <property type="match status" value="2"/>
</dbReference>
<dbReference type="SMART" id="SM00248">
    <property type="entry name" value="ANK"/>
    <property type="match status" value="5"/>
</dbReference>
<evidence type="ECO:0000256" key="2">
    <source>
        <dbReference type="SAM" id="MobiDB-lite"/>
    </source>
</evidence>
<dbReference type="CDD" id="cd07516">
    <property type="entry name" value="HAD_Pase"/>
    <property type="match status" value="1"/>
</dbReference>
<name>A0A1Q9CMA1_SYMMI</name>
<protein>
    <submittedName>
        <fullName evidence="3">Putative phosphatase YitU</fullName>
    </submittedName>
</protein>
<dbReference type="EMBL" id="LSRX01001074">
    <property type="protein sequence ID" value="OLP84026.1"/>
    <property type="molecule type" value="Genomic_DNA"/>
</dbReference>
<feature type="repeat" description="ANK" evidence="1">
    <location>
        <begin position="201"/>
        <end position="233"/>
    </location>
</feature>
<feature type="compositionally biased region" description="Low complexity" evidence="2">
    <location>
        <begin position="1"/>
        <end position="20"/>
    </location>
</feature>
<dbReference type="InterPro" id="IPR002110">
    <property type="entry name" value="Ankyrin_rpt"/>
</dbReference>
<dbReference type="Pfam" id="PF08282">
    <property type="entry name" value="Hydrolase_3"/>
    <property type="match status" value="1"/>
</dbReference>
<reference evidence="3 4" key="1">
    <citation type="submission" date="2016-02" db="EMBL/GenBank/DDBJ databases">
        <title>Genome analysis of coral dinoflagellate symbionts highlights evolutionary adaptations to a symbiotic lifestyle.</title>
        <authorList>
            <person name="Aranda M."/>
            <person name="Li Y."/>
            <person name="Liew Y.J."/>
            <person name="Baumgarten S."/>
            <person name="Simakov O."/>
            <person name="Wilson M."/>
            <person name="Piel J."/>
            <person name="Ashoor H."/>
            <person name="Bougouffa S."/>
            <person name="Bajic V.B."/>
            <person name="Ryu T."/>
            <person name="Ravasi T."/>
            <person name="Bayer T."/>
            <person name="Micklem G."/>
            <person name="Kim H."/>
            <person name="Bhak J."/>
            <person name="Lajeunesse T.C."/>
            <person name="Voolstra C.R."/>
        </authorList>
    </citation>
    <scope>NUCLEOTIDE SEQUENCE [LARGE SCALE GENOMIC DNA]</scope>
    <source>
        <strain evidence="3 4">CCMP2467</strain>
    </source>
</reference>
<dbReference type="Pfam" id="PF10294">
    <property type="entry name" value="Methyltransf_16"/>
    <property type="match status" value="2"/>
</dbReference>
<dbReference type="Gene3D" id="3.40.50.150">
    <property type="entry name" value="Vaccinia Virus protein VP39"/>
    <property type="match status" value="2"/>
</dbReference>
<sequence>MSPAEQFAAAASEPPATARTAEVETEPRAAEKPRALQGHGLFVSKELGQKLAMLEHEETPPDSPGNLHGPLDEKSALALLRGRADPNAALGALRRTPLFAAAERCNIKLIDNLLKFRADVNRADLAGETPLFALCHAAAWADASLRSRRAAVQRLLEGEADIDFANPRGRTPLHAAITSGDIAVLSVLLEDTANVNARDLGGFTALMWAAGRGNAEVVKALLTARANTASAANRGETAMLFALTNKCESVVETLQNHADQQPREGKAAKAATLAHCRHGDPEPAAFMGQVRAKFAPDLSSHSYAEKPTGHRVLEACLPKCHNASRRSVLSHQAFRRHSTMVHYSEQCPKSTWTFAEDPVVGHEMQGHWGNPCSSLKRTPLAMPNGFRPDVMLWRLVLRVDNVEDDSISLRVAARQENGRIPPWAWTEQLPVQITLRRTLHSEPVHSHDVILSRTEPVALVTLRPCRVGLAAFAVATSQQRWALQAYARLDQQVLGGCRYGLLFPLPYKLQEASTLNLAECPALSLPIAAPSPELDDIEAHQSDQTGTDVWDPGIVLASALPQLLPGSERNLELLELGAGLGLLGFVAALLGHSCTSTDLEAVHASSEKFAAECAELPALTGCCWQWKVLDWSEPPDWVLERTWDILLGADLLWYAVGHDVNPAPRSWAARLQTPLLRFLSRLRFTEFLLAERERDLEATEEFFQVLDLFGFEARRVDLPGGKCGSLTEAVDVAIWSIRHSCLMTVPAAIWSRDTVTNEDSVFNFPVPGLPETVRACQSLQSDELGAVVWDAAVLLAWFLCQNDWLCHNARILELGAGTGLVGLVAKALGAEGGAFAGGISLNAAWVEDMAAISLDWEDPHCVKETIRYICDLRSPKATRLLLAHQDRQPEHTDRFLEAALEQGFSSRVVARHANEKTCLAIYMLSWNEPELHISSFQRKISVCTTFAGAWLQTTVDCSVEISPSEIQFSWHRFGWKRRLQLPFRVDPEAASCTLYRRRRQLLVELRHSDESKAHEAPAEGVSCKRLDVSLTLLQASSIFNLYIEAPCFGVLDTRKNTDPYTSDMRALRGTWRAVALDLDGTTLNSSHTLSARTVDAIQKIDASGVHVIIATGRPVLSLQPYVTELGLTRPVPTVCFNGACATLVDPWGEGQRVLISRGLSHSATERSSTAALDGSLVHHSRSTWHLGGAVPRLNRKTEIHEEWLQSFEELEGMEQERVEDLWELLETETPLKVVALAENPAAQAAKARAMLPPGAAHVVAAEQHVEFLSADVSKGDTLRRLCTEHLGISMEEVIAFGDNFNDIEMLQLAGQGVAMQNAREELKEVASRVSEWTNDDEGVARELEQLLASFAE</sequence>
<dbReference type="GO" id="GO:0016791">
    <property type="term" value="F:phosphatase activity"/>
    <property type="evidence" value="ECO:0007669"/>
    <property type="project" value="TreeGrafter"/>
</dbReference>
<feature type="compositionally biased region" description="Basic and acidic residues" evidence="2">
    <location>
        <begin position="21"/>
        <end position="34"/>
    </location>
</feature>
<dbReference type="InterPro" id="IPR029063">
    <property type="entry name" value="SAM-dependent_MTases_sf"/>
</dbReference>
<accession>A0A1Q9CMA1</accession>
<feature type="region of interest" description="Disordered" evidence="2">
    <location>
        <begin position="1"/>
        <end position="39"/>
    </location>
</feature>
<dbReference type="OrthoDB" id="1585644at2759"/>
<dbReference type="PROSITE" id="PS50297">
    <property type="entry name" value="ANK_REP_REGION"/>
    <property type="match status" value="2"/>
</dbReference>
<evidence type="ECO:0000313" key="4">
    <source>
        <dbReference type="Proteomes" id="UP000186817"/>
    </source>
</evidence>
<dbReference type="GO" id="GO:0000287">
    <property type="term" value="F:magnesium ion binding"/>
    <property type="evidence" value="ECO:0007669"/>
    <property type="project" value="TreeGrafter"/>
</dbReference>
<feature type="repeat" description="ANK" evidence="1">
    <location>
        <begin position="168"/>
        <end position="200"/>
    </location>
</feature>
<dbReference type="Gene3D" id="3.30.1240.10">
    <property type="match status" value="1"/>
</dbReference>
<keyword evidence="4" id="KW-1185">Reference proteome</keyword>
<evidence type="ECO:0000313" key="3">
    <source>
        <dbReference type="EMBL" id="OLP84026.1"/>
    </source>
</evidence>
<dbReference type="PANTHER" id="PTHR10000">
    <property type="entry name" value="PHOSPHOSERINE PHOSPHATASE"/>
    <property type="match status" value="1"/>
</dbReference>
<dbReference type="GO" id="GO:0005829">
    <property type="term" value="C:cytosol"/>
    <property type="evidence" value="ECO:0007669"/>
    <property type="project" value="TreeGrafter"/>
</dbReference>
<dbReference type="InterPro" id="IPR006379">
    <property type="entry name" value="HAD-SF_hydro_IIB"/>
</dbReference>
<dbReference type="SUPFAM" id="SSF48403">
    <property type="entry name" value="Ankyrin repeat"/>
    <property type="match status" value="1"/>
</dbReference>
<evidence type="ECO:0000256" key="1">
    <source>
        <dbReference type="PROSITE-ProRule" id="PRU00023"/>
    </source>
</evidence>
<dbReference type="PANTHER" id="PTHR10000:SF8">
    <property type="entry name" value="HAD SUPERFAMILY HYDROLASE-LIKE, TYPE 3"/>
    <property type="match status" value="1"/>
</dbReference>
<keyword evidence="1" id="KW-0040">ANK repeat</keyword>
<dbReference type="Gene3D" id="3.40.50.1000">
    <property type="entry name" value="HAD superfamily/HAD-like"/>
    <property type="match status" value="1"/>
</dbReference>
<dbReference type="InterPro" id="IPR019410">
    <property type="entry name" value="Methyltransf_16"/>
</dbReference>
<dbReference type="InterPro" id="IPR023214">
    <property type="entry name" value="HAD_sf"/>
</dbReference>
<dbReference type="SUPFAM" id="SSF53335">
    <property type="entry name" value="S-adenosyl-L-methionine-dependent methyltransferases"/>
    <property type="match status" value="1"/>
</dbReference>
<dbReference type="InterPro" id="IPR036412">
    <property type="entry name" value="HAD-like_sf"/>
</dbReference>
<dbReference type="NCBIfam" id="TIGR01484">
    <property type="entry name" value="HAD-SF-IIB"/>
    <property type="match status" value="1"/>
</dbReference>